<dbReference type="eggNOG" id="ENOG502S51D">
    <property type="taxonomic scope" value="Eukaryota"/>
</dbReference>
<keyword evidence="12" id="KW-1185">Reference proteome</keyword>
<dbReference type="Proteomes" id="UP000032180">
    <property type="component" value="Chromosome 12"/>
</dbReference>
<keyword evidence="1 9" id="KW-0479">Metal-binding</keyword>
<dbReference type="Gramene" id="LPERR12G14590.1">
    <property type="protein sequence ID" value="LPERR12G14590.1"/>
    <property type="gene ID" value="LPERR12G14590"/>
</dbReference>
<comment type="subcellular location">
    <subcellularLocation>
        <location evidence="8 9">Nucleus</location>
    </subcellularLocation>
</comment>
<dbReference type="InterPro" id="IPR003851">
    <property type="entry name" value="Znf_Dof"/>
</dbReference>
<accession>A0A0D9Y106</accession>
<name>A0A0D9Y106_9ORYZ</name>
<keyword evidence="3 9" id="KW-0862">Zinc</keyword>
<keyword evidence="2 8" id="KW-0863">Zinc-finger</keyword>
<evidence type="ECO:0000256" key="2">
    <source>
        <dbReference type="ARBA" id="ARBA00022771"/>
    </source>
</evidence>
<reference evidence="11" key="3">
    <citation type="submission" date="2015-04" db="UniProtKB">
        <authorList>
            <consortium name="EnsemblPlants"/>
        </authorList>
    </citation>
    <scope>IDENTIFICATION</scope>
</reference>
<evidence type="ECO:0000256" key="9">
    <source>
        <dbReference type="RuleBase" id="RU369094"/>
    </source>
</evidence>
<organism evidence="11 12">
    <name type="scientific">Leersia perrieri</name>
    <dbReference type="NCBI Taxonomy" id="77586"/>
    <lineage>
        <taxon>Eukaryota</taxon>
        <taxon>Viridiplantae</taxon>
        <taxon>Streptophyta</taxon>
        <taxon>Embryophyta</taxon>
        <taxon>Tracheophyta</taxon>
        <taxon>Spermatophyta</taxon>
        <taxon>Magnoliopsida</taxon>
        <taxon>Liliopsida</taxon>
        <taxon>Poales</taxon>
        <taxon>Poaceae</taxon>
        <taxon>BOP clade</taxon>
        <taxon>Oryzoideae</taxon>
        <taxon>Oryzeae</taxon>
        <taxon>Oryzinae</taxon>
        <taxon>Leersia</taxon>
    </lineage>
</organism>
<evidence type="ECO:0000313" key="12">
    <source>
        <dbReference type="Proteomes" id="UP000032180"/>
    </source>
</evidence>
<evidence type="ECO:0000256" key="3">
    <source>
        <dbReference type="ARBA" id="ARBA00022833"/>
    </source>
</evidence>
<comment type="function">
    <text evidence="9">Transcription factor that binds specifically to a 5'-AA[AG]G-3' consensus core sequence.</text>
</comment>
<keyword evidence="4 9" id="KW-0805">Transcription regulation</keyword>
<reference evidence="12" key="2">
    <citation type="submission" date="2013-12" db="EMBL/GenBank/DDBJ databases">
        <authorList>
            <person name="Yu Y."/>
            <person name="Lee S."/>
            <person name="de Baynast K."/>
            <person name="Wissotski M."/>
            <person name="Liu L."/>
            <person name="Talag J."/>
            <person name="Goicoechea J."/>
            <person name="Angelova A."/>
            <person name="Jetty R."/>
            <person name="Kudrna D."/>
            <person name="Golser W."/>
            <person name="Rivera L."/>
            <person name="Zhang J."/>
            <person name="Wing R."/>
        </authorList>
    </citation>
    <scope>NUCLEOTIDE SEQUENCE</scope>
</reference>
<feature type="domain" description="Dof-type" evidence="10">
    <location>
        <begin position="33"/>
        <end position="87"/>
    </location>
</feature>
<reference evidence="11 12" key="1">
    <citation type="submission" date="2012-08" db="EMBL/GenBank/DDBJ databases">
        <title>Oryza genome evolution.</title>
        <authorList>
            <person name="Wing R.A."/>
        </authorList>
    </citation>
    <scope>NUCLEOTIDE SEQUENCE</scope>
</reference>
<evidence type="ECO:0000256" key="1">
    <source>
        <dbReference type="ARBA" id="ARBA00022723"/>
    </source>
</evidence>
<sequence>MEAPLHQSPFPQQQQTAPAMAMAMVAGGGGGREQCPRCASRDTKFCYYNNYNTAQPRHFCRACRRYWTLGGSLRNVPIGGSTRKRPRPYHPHHRRAINKQANYTHNSVIASSAPPQQEGGSGISVWSALMLGGAPVLEGEQFGFGGGFGRQVMWQAGRVMDQGYSSPPALWAQELAAVAAPVEMAVTGGVPQLM</sequence>
<keyword evidence="7 8" id="KW-0539">Nucleus</keyword>
<keyword evidence="6 9" id="KW-0804">Transcription</keyword>
<dbReference type="PROSITE" id="PS50884">
    <property type="entry name" value="ZF_DOF_2"/>
    <property type="match status" value="1"/>
</dbReference>
<dbReference type="GO" id="GO:0003677">
    <property type="term" value="F:DNA binding"/>
    <property type="evidence" value="ECO:0007669"/>
    <property type="project" value="UniProtKB-UniRule"/>
</dbReference>
<evidence type="ECO:0000259" key="10">
    <source>
        <dbReference type="PROSITE" id="PS50884"/>
    </source>
</evidence>
<evidence type="ECO:0000256" key="5">
    <source>
        <dbReference type="ARBA" id="ARBA00023125"/>
    </source>
</evidence>
<dbReference type="PANTHER" id="PTHR31992:SF366">
    <property type="entry name" value="DOF ZINC FINGER PROTEIN"/>
    <property type="match status" value="1"/>
</dbReference>
<dbReference type="STRING" id="77586.A0A0D9Y106"/>
<dbReference type="GO" id="GO:0008270">
    <property type="term" value="F:zinc ion binding"/>
    <property type="evidence" value="ECO:0007669"/>
    <property type="project" value="UniProtKB-KW"/>
</dbReference>
<dbReference type="Pfam" id="PF02701">
    <property type="entry name" value="Zn_ribbon_Dof"/>
    <property type="match status" value="1"/>
</dbReference>
<evidence type="ECO:0000256" key="6">
    <source>
        <dbReference type="ARBA" id="ARBA00023163"/>
    </source>
</evidence>
<dbReference type="EnsemblPlants" id="LPERR12G14590.1">
    <property type="protein sequence ID" value="LPERR12G14590.1"/>
    <property type="gene ID" value="LPERR12G14590"/>
</dbReference>
<dbReference type="GO" id="GO:0005634">
    <property type="term" value="C:nucleus"/>
    <property type="evidence" value="ECO:0007669"/>
    <property type="project" value="UniProtKB-SubCell"/>
</dbReference>
<dbReference type="PANTHER" id="PTHR31992">
    <property type="entry name" value="DOF ZINC FINGER PROTEIN DOF1.4-RELATED"/>
    <property type="match status" value="1"/>
</dbReference>
<keyword evidence="5 8" id="KW-0238">DNA-binding</keyword>
<dbReference type="GO" id="GO:0003700">
    <property type="term" value="F:DNA-binding transcription factor activity"/>
    <property type="evidence" value="ECO:0007669"/>
    <property type="project" value="UniProtKB-UniRule"/>
</dbReference>
<evidence type="ECO:0000256" key="8">
    <source>
        <dbReference type="PROSITE-ProRule" id="PRU00071"/>
    </source>
</evidence>
<protein>
    <recommendedName>
        <fullName evidence="9">Dof zinc finger protein</fullName>
    </recommendedName>
</protein>
<evidence type="ECO:0000256" key="4">
    <source>
        <dbReference type="ARBA" id="ARBA00023015"/>
    </source>
</evidence>
<dbReference type="PROSITE" id="PS01361">
    <property type="entry name" value="ZF_DOF_1"/>
    <property type="match status" value="1"/>
</dbReference>
<dbReference type="AlphaFoldDB" id="A0A0D9Y106"/>
<dbReference type="InterPro" id="IPR045174">
    <property type="entry name" value="Dof"/>
</dbReference>
<proteinExistence type="predicted"/>
<dbReference type="HOGENOM" id="CLU_1404292_0_0_1"/>
<evidence type="ECO:0000256" key="7">
    <source>
        <dbReference type="ARBA" id="ARBA00023242"/>
    </source>
</evidence>
<evidence type="ECO:0000313" key="11">
    <source>
        <dbReference type="EnsemblPlants" id="LPERR12G14590.1"/>
    </source>
</evidence>